<comment type="caution">
    <text evidence="4">The sequence shown here is derived from an EMBL/GenBank/DDBJ whole genome shotgun (WGS) entry which is preliminary data.</text>
</comment>
<dbReference type="EMBL" id="DVJQ01000023">
    <property type="protein sequence ID" value="HIS73899.1"/>
    <property type="molecule type" value="Genomic_DNA"/>
</dbReference>
<dbReference type="Gene3D" id="2.60.40.3500">
    <property type="match status" value="2"/>
</dbReference>
<dbReference type="PANTHER" id="PTHR30404">
    <property type="entry name" value="N-ACETYLMURAMOYL-L-ALANINE AMIDASE"/>
    <property type="match status" value="1"/>
</dbReference>
<keyword evidence="2" id="KW-0732">Signal</keyword>
<dbReference type="InterPro" id="IPR002508">
    <property type="entry name" value="MurNAc-LAA_cat"/>
</dbReference>
<dbReference type="SUPFAM" id="SSF53187">
    <property type="entry name" value="Zn-dependent exopeptidases"/>
    <property type="match status" value="1"/>
</dbReference>
<sequence length="651" mass="73607">MGKVVKLILAFLMFFALTFCAQAAPVVKITGLEFDNSDNLIIIKSVGKIFPKTMQTPEDNDKSVRTPENVITKCFLDSPDRVFVDITNTVLMGNQRTYTLKNSSLNTVKISQFSTNPHTVRIVFEYNKKFDPKDFAIYANDRQIIIRYSKSLLASEKFKTIYNNMTQGERKADLLEGVTYSSETKEKIINVADTKEPDFKTIKTEEKDTKLKSLFYVDSISTLNNGLMLKGSGIISQKSSFVLENPLRVVYDIENANVAPELRNKSFTIPNSNSLVVNGVVTQREILRIGQNTPTTARLVIQGDNAKDYRLVLSPDLQGLFIAKRTAVLNAKLTETTSQILSYEAKNAGDNLDVVNITFSNPVAITTFEENSKFYLDLQNVNDFNQQAIDKLHQNPDYTGIVAQKTATEKTRITFNLKDSTAINAQVSPDAKEVRIYFKKRVKTEVKPTVAAPKKEEEKENIRPSTIKQMYSVVIDPGHGGSDVGATRENIYEKDITLNVAKLLEEQLKKQGVYTHMTRDKDKTVELSERSDFSNSINPDIFISVHVNSTVREDVIGLETHWYHPQSLDFAKKVHAKMASSKNLSKWETLDRGLFQSKFYVINHTNAPAILVEIGFLSNPNERRELIKEKRQEEIAKSLADGIMEYLKSRK</sequence>
<dbReference type="Pfam" id="PF11741">
    <property type="entry name" value="AMIN"/>
    <property type="match status" value="1"/>
</dbReference>
<dbReference type="CDD" id="cd02696">
    <property type="entry name" value="MurNAc-LAA"/>
    <property type="match status" value="1"/>
</dbReference>
<reference evidence="4" key="1">
    <citation type="submission" date="2020-10" db="EMBL/GenBank/DDBJ databases">
        <authorList>
            <person name="Gilroy R."/>
        </authorList>
    </citation>
    <scope>NUCLEOTIDE SEQUENCE</scope>
    <source>
        <strain evidence="4">CHK152-2871</strain>
    </source>
</reference>
<dbReference type="AlphaFoldDB" id="A0A9D1JWX9"/>
<accession>A0A9D1JWX9</accession>
<evidence type="ECO:0000259" key="3">
    <source>
        <dbReference type="SMART" id="SM00646"/>
    </source>
</evidence>
<feature type="signal peptide" evidence="2">
    <location>
        <begin position="1"/>
        <end position="23"/>
    </location>
</feature>
<dbReference type="PANTHER" id="PTHR30404:SF0">
    <property type="entry name" value="N-ACETYLMURAMOYL-L-ALANINE AMIDASE AMIC"/>
    <property type="match status" value="1"/>
</dbReference>
<protein>
    <submittedName>
        <fullName evidence="4">N-acetylmuramoyl-L-alanine amidase</fullName>
    </submittedName>
</protein>
<name>A0A9D1JWX9_9BACT</name>
<dbReference type="GO" id="GO:0009253">
    <property type="term" value="P:peptidoglycan catabolic process"/>
    <property type="evidence" value="ECO:0007669"/>
    <property type="project" value="InterPro"/>
</dbReference>
<feature type="chain" id="PRO_5039389309" evidence="2">
    <location>
        <begin position="24"/>
        <end position="651"/>
    </location>
</feature>
<evidence type="ECO:0000313" key="4">
    <source>
        <dbReference type="EMBL" id="HIS73899.1"/>
    </source>
</evidence>
<dbReference type="GO" id="GO:0030288">
    <property type="term" value="C:outer membrane-bounded periplasmic space"/>
    <property type="evidence" value="ECO:0007669"/>
    <property type="project" value="TreeGrafter"/>
</dbReference>
<gene>
    <name evidence="4" type="ORF">IAA86_02635</name>
</gene>
<proteinExistence type="predicted"/>
<reference evidence="4" key="2">
    <citation type="journal article" date="2021" name="PeerJ">
        <title>Extensive microbial diversity within the chicken gut microbiome revealed by metagenomics and culture.</title>
        <authorList>
            <person name="Gilroy R."/>
            <person name="Ravi A."/>
            <person name="Getino M."/>
            <person name="Pursley I."/>
            <person name="Horton D.L."/>
            <person name="Alikhan N.F."/>
            <person name="Baker D."/>
            <person name="Gharbi K."/>
            <person name="Hall N."/>
            <person name="Watson M."/>
            <person name="Adriaenssens E.M."/>
            <person name="Foster-Nyarko E."/>
            <person name="Jarju S."/>
            <person name="Secka A."/>
            <person name="Antonio M."/>
            <person name="Oren A."/>
            <person name="Chaudhuri R.R."/>
            <person name="La Ragione R."/>
            <person name="Hildebrand F."/>
            <person name="Pallen M.J."/>
        </authorList>
    </citation>
    <scope>NUCLEOTIDE SEQUENCE</scope>
    <source>
        <strain evidence="4">CHK152-2871</strain>
    </source>
</reference>
<evidence type="ECO:0000256" key="2">
    <source>
        <dbReference type="SAM" id="SignalP"/>
    </source>
</evidence>
<evidence type="ECO:0000256" key="1">
    <source>
        <dbReference type="ARBA" id="ARBA00022801"/>
    </source>
</evidence>
<feature type="domain" description="MurNAc-LAA" evidence="3">
    <location>
        <begin position="531"/>
        <end position="644"/>
    </location>
</feature>
<dbReference type="SMART" id="SM00646">
    <property type="entry name" value="Ami_3"/>
    <property type="match status" value="1"/>
</dbReference>
<dbReference type="GO" id="GO:0008745">
    <property type="term" value="F:N-acetylmuramoyl-L-alanine amidase activity"/>
    <property type="evidence" value="ECO:0007669"/>
    <property type="project" value="InterPro"/>
</dbReference>
<dbReference type="Proteomes" id="UP000886865">
    <property type="component" value="Unassembled WGS sequence"/>
</dbReference>
<evidence type="ECO:0000313" key="5">
    <source>
        <dbReference type="Proteomes" id="UP000886865"/>
    </source>
</evidence>
<dbReference type="InterPro" id="IPR050695">
    <property type="entry name" value="N-acetylmuramoyl_amidase_3"/>
</dbReference>
<dbReference type="Pfam" id="PF01520">
    <property type="entry name" value="Amidase_3"/>
    <property type="match status" value="1"/>
</dbReference>
<dbReference type="InterPro" id="IPR021731">
    <property type="entry name" value="AMIN_dom"/>
</dbReference>
<keyword evidence="1" id="KW-0378">Hydrolase</keyword>
<organism evidence="4 5">
    <name type="scientific">Candidatus Galligastranaerophilus intestinavium</name>
    <dbReference type="NCBI Taxonomy" id="2840836"/>
    <lineage>
        <taxon>Bacteria</taxon>
        <taxon>Candidatus Galligastranaerophilus</taxon>
    </lineage>
</organism>
<dbReference type="Gene3D" id="3.40.630.40">
    <property type="entry name" value="Zn-dependent exopeptidases"/>
    <property type="match status" value="1"/>
</dbReference>